<dbReference type="InterPro" id="IPR032405">
    <property type="entry name" value="Kinesin_assoc"/>
</dbReference>
<feature type="region of interest" description="Disordered" evidence="5">
    <location>
        <begin position="1624"/>
        <end position="1643"/>
    </location>
</feature>
<dbReference type="CDD" id="cd00051">
    <property type="entry name" value="EFh"/>
    <property type="match status" value="1"/>
</dbReference>
<evidence type="ECO:0000256" key="1">
    <source>
        <dbReference type="ARBA" id="ARBA00022741"/>
    </source>
</evidence>
<dbReference type="InterPro" id="IPR002048">
    <property type="entry name" value="EF_hand_dom"/>
</dbReference>
<proteinExistence type="inferred from homology"/>
<evidence type="ECO:0000259" key="8">
    <source>
        <dbReference type="PROSITE" id="PS50878"/>
    </source>
</evidence>
<dbReference type="Pfam" id="PF00225">
    <property type="entry name" value="Kinesin"/>
    <property type="match status" value="1"/>
</dbReference>
<feature type="compositionally biased region" description="Low complexity" evidence="5">
    <location>
        <begin position="1566"/>
        <end position="1575"/>
    </location>
</feature>
<dbReference type="InterPro" id="IPR000477">
    <property type="entry name" value="RT_dom"/>
</dbReference>
<organism evidence="9 10">
    <name type="scientific">Symbiodinium microadriaticum</name>
    <name type="common">Dinoflagellate</name>
    <name type="synonym">Zooxanthella microadriatica</name>
    <dbReference type="NCBI Taxonomy" id="2951"/>
    <lineage>
        <taxon>Eukaryota</taxon>
        <taxon>Sar</taxon>
        <taxon>Alveolata</taxon>
        <taxon>Dinophyceae</taxon>
        <taxon>Suessiales</taxon>
        <taxon>Symbiodiniaceae</taxon>
        <taxon>Symbiodinium</taxon>
    </lineage>
</organism>
<feature type="region of interest" description="Disordered" evidence="5">
    <location>
        <begin position="1356"/>
        <end position="1487"/>
    </location>
</feature>
<evidence type="ECO:0000256" key="3">
    <source>
        <dbReference type="ARBA" id="ARBA00022840"/>
    </source>
</evidence>
<feature type="region of interest" description="Disordered" evidence="5">
    <location>
        <begin position="2421"/>
        <end position="2460"/>
    </location>
</feature>
<dbReference type="InterPro" id="IPR036691">
    <property type="entry name" value="Endo/exonu/phosph_ase_sf"/>
</dbReference>
<feature type="region of interest" description="Disordered" evidence="5">
    <location>
        <begin position="1541"/>
        <end position="1575"/>
    </location>
</feature>
<name>A0A1Q9F584_SYMMI</name>
<dbReference type="GO" id="GO:0003777">
    <property type="term" value="F:microtubule motor activity"/>
    <property type="evidence" value="ECO:0007669"/>
    <property type="project" value="InterPro"/>
</dbReference>
<evidence type="ECO:0000313" key="9">
    <source>
        <dbReference type="EMBL" id="OLQ14843.1"/>
    </source>
</evidence>
<dbReference type="InterPro" id="IPR019821">
    <property type="entry name" value="Kinesin_motor_CS"/>
</dbReference>
<feature type="region of interest" description="Disordered" evidence="5">
    <location>
        <begin position="2662"/>
        <end position="2686"/>
    </location>
</feature>
<dbReference type="SMART" id="SM00054">
    <property type="entry name" value="EFh"/>
    <property type="match status" value="2"/>
</dbReference>
<evidence type="ECO:0000259" key="7">
    <source>
        <dbReference type="PROSITE" id="PS50222"/>
    </source>
</evidence>
<evidence type="ECO:0000313" key="10">
    <source>
        <dbReference type="Proteomes" id="UP000186817"/>
    </source>
</evidence>
<dbReference type="GO" id="GO:0007018">
    <property type="term" value="P:microtubule-based movement"/>
    <property type="evidence" value="ECO:0007669"/>
    <property type="project" value="InterPro"/>
</dbReference>
<dbReference type="PROSITE" id="PS50067">
    <property type="entry name" value="KINESIN_MOTOR_2"/>
    <property type="match status" value="1"/>
</dbReference>
<dbReference type="Pfam" id="PF16183">
    <property type="entry name" value="Kinesin_assoc"/>
    <property type="match status" value="1"/>
</dbReference>
<dbReference type="Pfam" id="PF00078">
    <property type="entry name" value="RVT_1"/>
    <property type="match status" value="1"/>
</dbReference>
<keyword evidence="10" id="KW-1185">Reference proteome</keyword>
<feature type="compositionally biased region" description="Basic and acidic residues" evidence="5">
    <location>
        <begin position="2509"/>
        <end position="2536"/>
    </location>
</feature>
<dbReference type="InterPro" id="IPR036961">
    <property type="entry name" value="Kinesin_motor_dom_sf"/>
</dbReference>
<feature type="domain" description="EF-hand" evidence="7">
    <location>
        <begin position="2545"/>
        <end position="2580"/>
    </location>
</feature>
<feature type="region of interest" description="Disordered" evidence="5">
    <location>
        <begin position="2509"/>
        <end position="2540"/>
    </location>
</feature>
<feature type="compositionally biased region" description="Low complexity" evidence="5">
    <location>
        <begin position="2436"/>
        <end position="2445"/>
    </location>
</feature>
<keyword evidence="4" id="KW-0505">Motor protein</keyword>
<feature type="domain" description="Reverse transcriptase" evidence="8">
    <location>
        <begin position="872"/>
        <end position="1130"/>
    </location>
</feature>
<dbReference type="EMBL" id="LSRX01000010">
    <property type="protein sequence ID" value="OLQ14843.1"/>
    <property type="molecule type" value="Genomic_DNA"/>
</dbReference>
<feature type="compositionally biased region" description="Basic and acidic residues" evidence="5">
    <location>
        <begin position="1430"/>
        <end position="1447"/>
    </location>
</feature>
<evidence type="ECO:0000256" key="4">
    <source>
        <dbReference type="PROSITE-ProRule" id="PRU00283"/>
    </source>
</evidence>
<dbReference type="PANTHER" id="PTHR47117">
    <property type="entry name" value="STAR-RELATED LIPID TRANSFER PROTEIN 9"/>
    <property type="match status" value="1"/>
</dbReference>
<dbReference type="PROSITE" id="PS50222">
    <property type="entry name" value="EF_HAND_2"/>
    <property type="match status" value="2"/>
</dbReference>
<dbReference type="InterPro" id="IPR001752">
    <property type="entry name" value="Kinesin_motor_dom"/>
</dbReference>
<gene>
    <name evidence="9" type="primary">kif1</name>
    <name evidence="9" type="ORF">AK812_SmicGene957</name>
</gene>
<feature type="region of interest" description="Disordered" evidence="5">
    <location>
        <begin position="72"/>
        <end position="120"/>
    </location>
</feature>
<dbReference type="PROSITE" id="PS50878">
    <property type="entry name" value="RT_POL"/>
    <property type="match status" value="1"/>
</dbReference>
<comment type="similarity">
    <text evidence="4">Belongs to the TRAFAC class myosin-kinesin ATPase superfamily. Kinesin family.</text>
</comment>
<keyword evidence="1 4" id="KW-0547">Nucleotide-binding</keyword>
<keyword evidence="2" id="KW-0106">Calcium</keyword>
<dbReference type="PROSITE" id="PS00018">
    <property type="entry name" value="EF_HAND_1"/>
    <property type="match status" value="2"/>
</dbReference>
<keyword evidence="3 4" id="KW-0067">ATP-binding</keyword>
<feature type="region of interest" description="Disordered" evidence="5">
    <location>
        <begin position="1805"/>
        <end position="1825"/>
    </location>
</feature>
<dbReference type="OrthoDB" id="442695at2759"/>
<evidence type="ECO:0000259" key="6">
    <source>
        <dbReference type="PROSITE" id="PS50067"/>
    </source>
</evidence>
<dbReference type="SMART" id="SM00129">
    <property type="entry name" value="KISc"/>
    <property type="match status" value="1"/>
</dbReference>
<dbReference type="Gene3D" id="3.40.850.10">
    <property type="entry name" value="Kinesin motor domain"/>
    <property type="match status" value="1"/>
</dbReference>
<dbReference type="Proteomes" id="UP000186817">
    <property type="component" value="Unassembled WGS sequence"/>
</dbReference>
<sequence>MFEGTSSLPLDTRSRNSFRPGLPEVWSAHMGKPSTLGVFSIGEPTGLHRALGDPALPDRVVKNLIVVQRAPITSPSTMQSSNNMDGGKGRSELGGGNSSTGGRKRPAQGGEEECEEGERPLTLSTLLAALKENREEIVAQVREDVDGLSCRVVAAEQTVAQHVTQTMSLLEAMTERHCVMEQNVKQVGEKQESLLQRLELLEGKFAKVDFQVSSTRTSDSEGGNHRPALIVGGYDADQHHEETLRLVKQHLCALNVDLDLSQAFVPGLRRGFAIVPLQKNAGESETDMRTRVQSILRTVREAKIVTGQRREGGQRFLFAAMSQSPERRKRAALAGKVKRLIIEEGGDPRNIEVEYGTANLWYNSVKIASGVTSAPDGAQTEKAGWLHLGNIARQIGGQRKTPKPLVEGGTADPPVHVLSWNVGGLTSAKALEVILALRRGRIHPFANTLVVLLQEVMCDPGKFHLELGELQMLFGKGTEDWRGNAVVHTANLRHSRGKVLPSAVTCVLTSEELRFSAASLHIPHHATLSQTEQILQQLEPHSNTTHKAVLGVDANETFSEAHSSKQISAHTARGELLLHWFEAQELHFPQQALHLPSHFPYNNRLEARRLDHVLSRHLLCDQGEVLQQRDIATSDHEPIAVPLTVLTRAAHRGHPPSWTSRSLRPGGKVKLLLEEALHAHGDPLQQIQKLAVNLTETRRRGQGFKESNQLKQLRRDALQEQPGGERRNLWKSVRKLQLQEQRAWKKLAMRKIAEQDWNVKKVLVETSRDHSWEMALTEKDDWKTTLRLHFEGIFHKQKPGEVATRIKIIMHRLSYLCKNTPWKPFTMEDLYAIRLKWKNGKSCGPDMVSHEALKAMLPHPVWGERLRELFNDMLYTARITENMEASVTVLLAKVTQPTEWGDTRPITLSSVLLKSFGQLLLRRSGDVIQTPARLQWCRRGRQGIELIMILRRIARMAHDWGLEFYIAKLDIRKAFDSVFQESLAQHVSETVGERGGHPWEARAWVSLLHAEKIAVQVAGEDIPIRQSNGVRQGAPESPVAFGALVAKDPDTSITAAKRSKPCADNPPPEDGGSYMDDNYIWSTSKHHLQQLLRELSGRLPRRGLHLHPVKTDIIHNSEEKVTFDVAGQTVAAKGPNHVIQVLGSPLSFHGGTAMLVAEMQARARKAFWAHREAFTSGASLRDKLKLHVILVRQSALWACQTWPCHTSLLKAVNTVQLAQIRTMLGLKRQPTEEWATWNKRSLRRCRLALFHSGGIRWSSFVLSQIWTAIGHICRGDPVGRQIFCWRSLAWCDQRAAGIPIKHAARFNAFMDIDGQLSNTAGKAWADLAQDRSAWARLEEVFVSKYDVLWSSGKQSSLSNLAPNSSQNSDEQTTTKNQTNAMNQPPRTKQTKSTPPITPLETRRQDTAANELATSSESTTSNNGPALATDPDARDHSHNRDQETHSNDTSRGPPHFTGTLPPDIDIPTNSGGTEMTAAAGGRTTPDPIGKIEAQLSKIARLAQQLPGGGPIQALAESALTDLLVDSQTESQLLRDLEIEQTAAQIGGHPEGERATTQQTLERPTKQARTTSSTPAAAALQRIIRKAQARMASTRDHIYISYYDIQHDIDIVLKWLNDYVHSLGSGGRASTASSSDEAPPAGDATTRQAVMEAMPALAGALYGLQHGAGNEHWQQLSEIALLLSTVLQGGMISHPADVIAENRGVLTSNLARARRSNRARGILLELQGIGNLLAGWPACEINTVHAALLVALEEVEEVMQPGLPGDNRPLQTSNASGEVLPLQTSHAGEDQPTVDWWLHDRHHGLGNAPGSDYRSPTEALDSGSEAAVSLPLSGTFAQAPDTPGTPSRVAESSGDAIKVCVRVRPLSKSELDTGEKMCVRILPQQPYSTTVNLTNPSDTSQAATRAYYFDRAYWSAKESDPHYVSQEHLMDDLGHELRSNVLDGYNSCLFAYGQTGSGKTYSVLGSESPPECRGLLPRIVEDIFKIIEKAPNEFATTISYLEIYNEKIRDLLRSGQEQQLRLEVRANPKYGNFVYGLKEVPVMDWQNLKQWLDFGVKARAVANTSMNATSSRSHCIFSMEVVHKMRSGGARTQLRSKLNLVDLAGSERQKKTQATGTRLKEGAMINQSLSNLALVISRLAEFANLSEKNKEKKAMEYAPFRSSKLTFLLEDSLRGNSKTVMIAALSPAEFNYEETLSTLLFAQSVKAVKTNAKKNENLEDNLIQDLEAECERLRQLVNMDAGNSQLQELAALEEMQRKYGRDFEEQLKLAEDLQKQRETLLADAGLTAKELTTSVGLDDRTPHLLNICYDPELNGCLIYFLQKGASRIPFMLGGDIGSKAQIERDLDAAFSDRRLLAEAEATDPEKLGITRGYREVESPAALPAVSPAPAAPTPPPSDVKVETPAVQPAAAVSAEPVAVSAEPAASGAASTDSKDAPAELPAPAPSAHVKEAPEADAPAESPAEVQFLDARGPPPLLAARELHAAMGSGAPFAQALGSLNAEEQKKLAEALAKLDAKAEEPAPAEKKEAAPAEEKKPEAGPVEISAELKAKLQECFDAIDTNKNGHIEASEFKSVMNKLSVPLNDDQIEKVFTSADLNKDKKLSFDEYVKLVERKPLRDNVQRSEETVPPAPQPWPILPRDGAEEILALNRTEPTSRVRLTELAKAAPAAGVPEEAEAKKMQTDEDGQ</sequence>
<dbReference type="SUPFAM" id="SSF52540">
    <property type="entry name" value="P-loop containing nucleoside triphosphate hydrolases"/>
    <property type="match status" value="1"/>
</dbReference>
<dbReference type="PROSITE" id="PS00411">
    <property type="entry name" value="KINESIN_MOTOR_1"/>
    <property type="match status" value="1"/>
</dbReference>
<dbReference type="PRINTS" id="PR00380">
    <property type="entry name" value="KINESINHEAVY"/>
</dbReference>
<feature type="region of interest" description="Disordered" evidence="5">
    <location>
        <begin position="2617"/>
        <end position="2637"/>
    </location>
</feature>
<accession>A0A1Q9F584</accession>
<dbReference type="InterPro" id="IPR018247">
    <property type="entry name" value="EF_Hand_1_Ca_BS"/>
</dbReference>
<dbReference type="GO" id="GO:0008017">
    <property type="term" value="F:microtubule binding"/>
    <property type="evidence" value="ECO:0007669"/>
    <property type="project" value="InterPro"/>
</dbReference>
<feature type="compositionally biased region" description="Polar residues" evidence="5">
    <location>
        <begin position="72"/>
        <end position="84"/>
    </location>
</feature>
<dbReference type="InterPro" id="IPR027417">
    <property type="entry name" value="P-loop_NTPase"/>
</dbReference>
<dbReference type="SUPFAM" id="SSF56219">
    <property type="entry name" value="DNase I-like"/>
    <property type="match status" value="1"/>
</dbReference>
<feature type="region of interest" description="Disordered" evidence="5">
    <location>
        <begin position="2381"/>
        <end position="2405"/>
    </location>
</feature>
<protein>
    <submittedName>
        <fullName evidence="9">Kinesin-related protein 1</fullName>
    </submittedName>
</protein>
<feature type="compositionally biased region" description="Polar residues" evidence="5">
    <location>
        <begin position="1356"/>
        <end position="1394"/>
    </location>
</feature>
<dbReference type="InterPro" id="IPR011992">
    <property type="entry name" value="EF-hand-dom_pair"/>
</dbReference>
<feature type="domain" description="Kinesin motor" evidence="6">
    <location>
        <begin position="1854"/>
        <end position="2206"/>
    </location>
</feature>
<feature type="compositionally biased region" description="Low complexity" evidence="5">
    <location>
        <begin position="2662"/>
        <end position="2671"/>
    </location>
</feature>
<dbReference type="Pfam" id="PF13499">
    <property type="entry name" value="EF-hand_7"/>
    <property type="match status" value="1"/>
</dbReference>
<dbReference type="GO" id="GO:0005524">
    <property type="term" value="F:ATP binding"/>
    <property type="evidence" value="ECO:0007669"/>
    <property type="project" value="UniProtKB-UniRule"/>
</dbReference>
<dbReference type="Gene3D" id="3.60.10.10">
    <property type="entry name" value="Endonuclease/exonuclease/phosphatase"/>
    <property type="match status" value="1"/>
</dbReference>
<feature type="binding site" evidence="4">
    <location>
        <begin position="1951"/>
        <end position="1958"/>
    </location>
    <ligand>
        <name>ATP</name>
        <dbReference type="ChEBI" id="CHEBI:30616"/>
    </ligand>
</feature>
<comment type="caution">
    <text evidence="9">The sequence shown here is derived from an EMBL/GenBank/DDBJ whole genome shotgun (WGS) entry which is preliminary data.</text>
</comment>
<reference evidence="9 10" key="1">
    <citation type="submission" date="2016-02" db="EMBL/GenBank/DDBJ databases">
        <title>Genome analysis of coral dinoflagellate symbionts highlights evolutionary adaptations to a symbiotic lifestyle.</title>
        <authorList>
            <person name="Aranda M."/>
            <person name="Li Y."/>
            <person name="Liew Y.J."/>
            <person name="Baumgarten S."/>
            <person name="Simakov O."/>
            <person name="Wilson M."/>
            <person name="Piel J."/>
            <person name="Ashoor H."/>
            <person name="Bougouffa S."/>
            <person name="Bajic V.B."/>
            <person name="Ryu T."/>
            <person name="Ravasi T."/>
            <person name="Bayer T."/>
            <person name="Micklem G."/>
            <person name="Kim H."/>
            <person name="Bhak J."/>
            <person name="Lajeunesse T.C."/>
            <person name="Voolstra C.R."/>
        </authorList>
    </citation>
    <scope>NUCLEOTIDE SEQUENCE [LARGE SCALE GENOMIC DNA]</scope>
    <source>
        <strain evidence="9 10">CCMP2467</strain>
    </source>
</reference>
<feature type="domain" description="EF-hand" evidence="7">
    <location>
        <begin position="2581"/>
        <end position="2616"/>
    </location>
</feature>
<feature type="compositionally biased region" description="Basic and acidic residues" evidence="5">
    <location>
        <begin position="2674"/>
        <end position="2686"/>
    </location>
</feature>
<dbReference type="Gene3D" id="1.10.238.10">
    <property type="entry name" value="EF-hand"/>
    <property type="match status" value="1"/>
</dbReference>
<feature type="compositionally biased region" description="Polar residues" evidence="5">
    <location>
        <begin position="1411"/>
        <end position="1423"/>
    </location>
</feature>
<evidence type="ECO:0000256" key="2">
    <source>
        <dbReference type="ARBA" id="ARBA00022837"/>
    </source>
</evidence>
<dbReference type="GO" id="GO:0005509">
    <property type="term" value="F:calcium ion binding"/>
    <property type="evidence" value="ECO:0007669"/>
    <property type="project" value="InterPro"/>
</dbReference>
<evidence type="ECO:0000256" key="5">
    <source>
        <dbReference type="SAM" id="MobiDB-lite"/>
    </source>
</evidence>
<dbReference type="SUPFAM" id="SSF47473">
    <property type="entry name" value="EF-hand"/>
    <property type="match status" value="1"/>
</dbReference>